<dbReference type="SUPFAM" id="SSF161033">
    <property type="entry name" value="Photosystem II reaction center protein M, PsbM"/>
    <property type="match status" value="1"/>
</dbReference>
<evidence type="ECO:0000313" key="3">
    <source>
        <dbReference type="EMBL" id="CAD9521267.1"/>
    </source>
</evidence>
<reference evidence="4" key="1">
    <citation type="submission" date="2021-01" db="EMBL/GenBank/DDBJ databases">
        <authorList>
            <person name="Corre E."/>
            <person name="Pelletier E."/>
            <person name="Niang G."/>
            <person name="Scheremetjew M."/>
            <person name="Finn R."/>
            <person name="Kale V."/>
            <person name="Holt S."/>
            <person name="Cochrane G."/>
            <person name="Meng A."/>
            <person name="Brown T."/>
            <person name="Cohen L."/>
        </authorList>
    </citation>
    <scope>NUCLEOTIDE SEQUENCE</scope>
    <source>
        <strain evidence="4">CCMP2222</strain>
    </source>
</reference>
<name>A0A6U6VTR1_9DINO</name>
<proteinExistence type="predicted"/>
<organism evidence="4">
    <name type="scientific">Alexandrium andersonii</name>
    <dbReference type="NCBI Taxonomy" id="327968"/>
    <lineage>
        <taxon>Eukaryota</taxon>
        <taxon>Sar</taxon>
        <taxon>Alveolata</taxon>
        <taxon>Dinophyceae</taxon>
        <taxon>Gonyaulacales</taxon>
        <taxon>Pyrocystaceae</taxon>
        <taxon>Alexandrium</taxon>
    </lineage>
</organism>
<keyword evidence="1" id="KW-0812">Transmembrane</keyword>
<accession>A0A6U6VTR1</accession>
<dbReference type="EMBL" id="HBGQ01087310">
    <property type="protein sequence ID" value="CAD9521267.1"/>
    <property type="molecule type" value="Transcribed_RNA"/>
</dbReference>
<dbReference type="PROSITE" id="PS51257">
    <property type="entry name" value="PROKAR_LIPOPROTEIN"/>
    <property type="match status" value="1"/>
</dbReference>
<dbReference type="AlphaFoldDB" id="A0A6U6VTR1"/>
<dbReference type="GO" id="GO:0019684">
    <property type="term" value="P:photosynthesis, light reaction"/>
    <property type="evidence" value="ECO:0007669"/>
    <property type="project" value="InterPro"/>
</dbReference>
<keyword evidence="1" id="KW-0472">Membrane</keyword>
<feature type="transmembrane region" description="Helical" evidence="1">
    <location>
        <begin position="69"/>
        <end position="91"/>
    </location>
</feature>
<sequence>MAGRSSVLSLALLGLAGWALLCGCGSAFVGGSAPAPSTGLRTATAQRALPPGAEQVAESSISTALAVSAWGMAANIVTVFVPVTFLIVLYLQSERSKREMGIDVDNDPYRV</sequence>
<keyword evidence="2" id="KW-0732">Signal</keyword>
<feature type="signal peptide" evidence="2">
    <location>
        <begin position="1"/>
        <end position="27"/>
    </location>
</feature>
<protein>
    <submittedName>
        <fullName evidence="4">Uncharacterized protein</fullName>
    </submittedName>
</protein>
<evidence type="ECO:0000256" key="2">
    <source>
        <dbReference type="SAM" id="SignalP"/>
    </source>
</evidence>
<evidence type="ECO:0000313" key="4">
    <source>
        <dbReference type="EMBL" id="CAD9521272.1"/>
    </source>
</evidence>
<dbReference type="InterPro" id="IPR037269">
    <property type="entry name" value="PSII_PsbM_sf"/>
</dbReference>
<gene>
    <name evidence="3" type="ORF">AAND1436_LOCUS41618</name>
    <name evidence="4" type="ORF">AAND1436_LOCUS41619</name>
</gene>
<evidence type="ECO:0000256" key="1">
    <source>
        <dbReference type="SAM" id="Phobius"/>
    </source>
</evidence>
<feature type="chain" id="PRO_5036192399" evidence="2">
    <location>
        <begin position="28"/>
        <end position="111"/>
    </location>
</feature>
<keyword evidence="1" id="KW-1133">Transmembrane helix</keyword>
<dbReference type="EMBL" id="HBGQ01087313">
    <property type="protein sequence ID" value="CAD9521272.1"/>
    <property type="molecule type" value="Transcribed_RNA"/>
</dbReference>